<evidence type="ECO:0000313" key="2">
    <source>
        <dbReference type="Proteomes" id="UP000016529"/>
    </source>
</evidence>
<evidence type="ECO:0000313" key="1">
    <source>
        <dbReference type="EMBL" id="ERF78461.1"/>
    </source>
</evidence>
<organism evidence="1 2">
    <name type="scientific">Gallibacterium anatis 12656/12</name>
    <dbReference type="NCBI Taxonomy" id="1195244"/>
    <lineage>
        <taxon>Bacteria</taxon>
        <taxon>Pseudomonadati</taxon>
        <taxon>Pseudomonadota</taxon>
        <taxon>Gammaproteobacteria</taxon>
        <taxon>Pasteurellales</taxon>
        <taxon>Pasteurellaceae</taxon>
        <taxon>Gallibacterium</taxon>
    </lineage>
</organism>
<protein>
    <submittedName>
        <fullName evidence="1">Uncharacterized protein</fullName>
    </submittedName>
</protein>
<comment type="caution">
    <text evidence="1">The sequence shown here is derived from an EMBL/GenBank/DDBJ whole genome shotgun (WGS) entry which is preliminary data.</text>
</comment>
<gene>
    <name evidence="1" type="ORF">N561_06055</name>
</gene>
<dbReference type="EMBL" id="AVOX01000024">
    <property type="protein sequence ID" value="ERF78461.1"/>
    <property type="molecule type" value="Genomic_DNA"/>
</dbReference>
<reference evidence="1 2" key="1">
    <citation type="journal article" date="2013" name="Genome Announc.">
        <title>Draft Genome Sequence of Gallibacterium anatis bv. haemolytica 12656-12 Liver, an Isolate Obtained from the Liver of a Septicemic Chicken.</title>
        <authorList>
            <person name="Kudirkiene E."/>
            <person name="Christensen H."/>
            <person name="Bojesen A.M."/>
        </authorList>
    </citation>
    <scope>NUCLEOTIDE SEQUENCE [LARGE SCALE GENOMIC DNA]</scope>
    <source>
        <strain evidence="1">12656/12</strain>
    </source>
</reference>
<dbReference type="AlphaFoldDB" id="U1H1Z9"/>
<accession>U1H1Z9</accession>
<dbReference type="Proteomes" id="UP000016529">
    <property type="component" value="Unassembled WGS sequence"/>
</dbReference>
<name>U1H1Z9_9PAST</name>
<proteinExistence type="predicted"/>
<sequence length="29" mass="3491">MLSGFQYIFKEKLRTDFDKSAEFLIKGMF</sequence>